<reference evidence="1 2" key="1">
    <citation type="submission" date="2020-04" db="EMBL/GenBank/DDBJ databases">
        <authorList>
            <person name="Alioto T."/>
            <person name="Alioto T."/>
            <person name="Gomez Garrido J."/>
        </authorList>
    </citation>
    <scope>NUCLEOTIDE SEQUENCE [LARGE SCALE GENOMIC DNA]</scope>
</reference>
<gene>
    <name evidence="1" type="ORF">CLODIP_2_CD05414</name>
</gene>
<dbReference type="EMBL" id="CADEPI010000436">
    <property type="protein sequence ID" value="CAB3385876.1"/>
    <property type="molecule type" value="Genomic_DNA"/>
</dbReference>
<evidence type="ECO:0000313" key="2">
    <source>
        <dbReference type="Proteomes" id="UP000494165"/>
    </source>
</evidence>
<comment type="caution">
    <text evidence="1">The sequence shown here is derived from an EMBL/GenBank/DDBJ whole genome shotgun (WGS) entry which is preliminary data.</text>
</comment>
<keyword evidence="2" id="KW-1185">Reference proteome</keyword>
<evidence type="ECO:0000313" key="1">
    <source>
        <dbReference type="EMBL" id="CAB3385876.1"/>
    </source>
</evidence>
<dbReference type="Proteomes" id="UP000494165">
    <property type="component" value="Unassembled WGS sequence"/>
</dbReference>
<sequence>MCACGFFSFSYNSENSLNSSKNFHSRISIINYVEALFVQFRWHGFHVRKQDFTHKDLAQKLPPAGLRVHEFVRRLLRSQQDSVSYESNRFRFVGASPKCELYLGRVTHGNSYLYGQVRDDGICYIAAGGTRQVPQELQFYKS</sequence>
<organism evidence="1 2">
    <name type="scientific">Cloeon dipterum</name>
    <dbReference type="NCBI Taxonomy" id="197152"/>
    <lineage>
        <taxon>Eukaryota</taxon>
        <taxon>Metazoa</taxon>
        <taxon>Ecdysozoa</taxon>
        <taxon>Arthropoda</taxon>
        <taxon>Hexapoda</taxon>
        <taxon>Insecta</taxon>
        <taxon>Pterygota</taxon>
        <taxon>Palaeoptera</taxon>
        <taxon>Ephemeroptera</taxon>
        <taxon>Pisciforma</taxon>
        <taxon>Baetidae</taxon>
        <taxon>Cloeon</taxon>
    </lineage>
</organism>
<dbReference type="AlphaFoldDB" id="A0A8S1DUL3"/>
<name>A0A8S1DUL3_9INSE</name>
<proteinExistence type="predicted"/>
<accession>A0A8S1DUL3</accession>
<protein>
    <submittedName>
        <fullName evidence="1">Uncharacterized protein</fullName>
    </submittedName>
</protein>